<dbReference type="AlphaFoldDB" id="A0A4Q2DXM4"/>
<feature type="region of interest" description="Disordered" evidence="14">
    <location>
        <begin position="395"/>
        <end position="435"/>
    </location>
</feature>
<evidence type="ECO:0000256" key="9">
    <source>
        <dbReference type="ARBA" id="ARBA00022842"/>
    </source>
</evidence>
<sequence>MDNAMSISNPQNNHQFPQEQTLNINVDPQPVASSSEEPAKRRPGRPKGSTKKTLLGTPTPSPAKAKRPVGRPRKDGLPAGSVASSKKREKAASSTFFLPAPPADSNFQGVPYPQPMSMYPTPVPQFVSAPVLQIDPSLTGDEWATLARNDANAFLTTLLAALAAPNPVSTAGPSVEESFKSHLASLAPNQNQVHPIPSLYSILKTFWLPSSPAYFSLTASAGAAARIPSEHRFLYWDPLPLVFNGIACPTCSTPLLNKGRISSGPVKVYDIEKPFFIIGCEYVCKSPQCTTPATPEGRKFASTDSSIFRALPPKLKDEFPAKLLYDNTDAGSGPNIWNWKALGVSWSLWNMVHGALRSGLKKEVILHLIHSIQHGVPDLDALGRDTQEDEDISLDENEDHSQQQQQVPPQPTPTGDQSNAPSHSLENGEAGVGTFSDAYSNAWKENTAVAENTVKSPPPPPPPATAQPAASGSNAVPPTQAFPYPYPFGGYAYMSPHTIVNGQMVLTSPPQVGSSASAHSHLTFDDRWAIGHGGYSDVFLGQVSKRRLLGSKKAGVQQVAVKAFRAFTNQQTDWERAKKRLNREMYVWRRLRHPNIAEFYGVALQFDIRPCIVMKWYKNGTAREYLKTYPEYRMAMVRDIALGLVYLHTFQPPIVHGDLKGCNALVTDDGQAVLADFSLSKAIEELTEPTGFTTTGHGGNLRWIAPELLFDQAEEEEGEFDENYATRTRKSDVWSFGCVAYEVGVYFDEIERTSGPTKYVPRSVQVDLEAGVCGKIKSGKLGALFRPDTFLNAELGAGNNWAKGYYTEGAELADSILDVVRKQTESCDALQGFQILQSLGGGTGAGLGSLLLSKLREEYPDRMVSTYSIFPSPKVSETVVEPYNALLSIHQLVDNADLTFCIDNEALYDICVKTMKIPHPEFEHLNNIIAKVMCGVSTSLRFPGQLNGDLRKLGMNLIPFPRLHFLMPSYAPMYNAAASSYEKNSVAELTKALFDRKNLLVACDPRFGRYLTAATIFRGKIASREAEYAVRDLQVKNSQHFVEWIPDNVSVSLVTVPPVGQTQAAIALSNSTSIQEVFKRTLGVFAAMYKRRAFLHWYTGEGMDVMEFSEAESNIQDLIAEYQQYQEAIADEEDGDEEEAYGEEEDAEQ</sequence>
<evidence type="ECO:0000256" key="10">
    <source>
        <dbReference type="ARBA" id="ARBA00023134"/>
    </source>
</evidence>
<comment type="subunit">
    <text evidence="4">Dimer of alpha and beta chains. A typical microtubule is a hollow water-filled tube with an outer diameter of 25 nm and an inner diameter of 15 nM. Alpha-beta heterodimers associate head-to-tail to form protofilaments running lengthwise along the microtubule wall with the beta-tubulin subunit facing the microtubule plus end conferring a structural polarity. Microtubules usually have 13 protofilaments but different protofilament numbers can be found in some organisms and specialized cells.</text>
</comment>
<keyword evidence="13" id="KW-0067">ATP-binding</keyword>
<gene>
    <name evidence="16" type="ORF">EST38_g298</name>
</gene>
<dbReference type="Gene3D" id="3.30.1330.20">
    <property type="entry name" value="Tubulin/FtsZ, C-terminal domain"/>
    <property type="match status" value="1"/>
</dbReference>
<feature type="compositionally biased region" description="Polar residues" evidence="14">
    <location>
        <begin position="1"/>
        <end position="36"/>
    </location>
</feature>
<dbReference type="InterPro" id="IPR036525">
    <property type="entry name" value="Tubulin/FtsZ_GTPase_sf"/>
</dbReference>
<feature type="region of interest" description="Disordered" evidence="14">
    <location>
        <begin position="1"/>
        <end position="105"/>
    </location>
</feature>
<accession>A0A4Q2DXM4</accession>
<dbReference type="OrthoDB" id="3690045at2759"/>
<evidence type="ECO:0000256" key="1">
    <source>
        <dbReference type="ARBA" id="ARBA00001946"/>
    </source>
</evidence>
<evidence type="ECO:0000256" key="13">
    <source>
        <dbReference type="PROSITE-ProRule" id="PRU10141"/>
    </source>
</evidence>
<dbReference type="GO" id="GO:0007017">
    <property type="term" value="P:microtubule-based process"/>
    <property type="evidence" value="ECO:0007669"/>
    <property type="project" value="InterPro"/>
</dbReference>
<keyword evidence="7" id="KW-0479">Metal-binding</keyword>
<dbReference type="GO" id="GO:0046872">
    <property type="term" value="F:metal ion binding"/>
    <property type="evidence" value="ECO:0007669"/>
    <property type="project" value="UniProtKB-KW"/>
</dbReference>
<dbReference type="Gene3D" id="3.40.50.1440">
    <property type="entry name" value="Tubulin/FtsZ, GTPase domain"/>
    <property type="match status" value="1"/>
</dbReference>
<keyword evidence="8 13" id="KW-0547">Nucleotide-binding</keyword>
<dbReference type="PROSITE" id="PS50011">
    <property type="entry name" value="PROTEIN_KINASE_DOM"/>
    <property type="match status" value="1"/>
</dbReference>
<dbReference type="InterPro" id="IPR008280">
    <property type="entry name" value="Tub_FtsZ_C"/>
</dbReference>
<dbReference type="GO" id="GO:0005200">
    <property type="term" value="F:structural constituent of cytoskeleton"/>
    <property type="evidence" value="ECO:0007669"/>
    <property type="project" value="InterPro"/>
</dbReference>
<reference evidence="16 17" key="1">
    <citation type="submission" date="2019-01" db="EMBL/GenBank/DDBJ databases">
        <title>Draft genome sequence of Psathyrella aberdarensis IHI B618.</title>
        <authorList>
            <person name="Buettner E."/>
            <person name="Kellner H."/>
        </authorList>
    </citation>
    <scope>NUCLEOTIDE SEQUENCE [LARGE SCALE GENOMIC DNA]</scope>
    <source>
        <strain evidence="16 17">IHI B618</strain>
    </source>
</reference>
<evidence type="ECO:0000256" key="11">
    <source>
        <dbReference type="ARBA" id="ARBA00023212"/>
    </source>
</evidence>
<dbReference type="SMART" id="SM00220">
    <property type="entry name" value="S_TKc"/>
    <property type="match status" value="1"/>
</dbReference>
<evidence type="ECO:0000256" key="5">
    <source>
        <dbReference type="ARBA" id="ARBA00022490"/>
    </source>
</evidence>
<feature type="region of interest" description="Disordered" evidence="14">
    <location>
        <begin position="1129"/>
        <end position="1149"/>
    </location>
</feature>
<feature type="binding site" evidence="13">
    <location>
        <position position="562"/>
    </location>
    <ligand>
        <name>ATP</name>
        <dbReference type="ChEBI" id="CHEBI:30616"/>
    </ligand>
</feature>
<dbReference type="InterPro" id="IPR011009">
    <property type="entry name" value="Kinase-like_dom_sf"/>
</dbReference>
<comment type="cofactor">
    <cofactor evidence="1">
        <name>Mg(2+)</name>
        <dbReference type="ChEBI" id="CHEBI:18420"/>
    </cofactor>
</comment>
<evidence type="ECO:0000313" key="17">
    <source>
        <dbReference type="Proteomes" id="UP000290288"/>
    </source>
</evidence>
<comment type="similarity">
    <text evidence="3">Belongs to the tubulin family.</text>
</comment>
<keyword evidence="17" id="KW-1185">Reference proteome</keyword>
<feature type="compositionally biased region" description="Pro residues" evidence="14">
    <location>
        <begin position="456"/>
        <end position="465"/>
    </location>
</feature>
<dbReference type="GO" id="GO:0005874">
    <property type="term" value="C:microtubule"/>
    <property type="evidence" value="ECO:0007669"/>
    <property type="project" value="UniProtKB-KW"/>
</dbReference>
<dbReference type="SMART" id="SM00865">
    <property type="entry name" value="Tubulin_C"/>
    <property type="match status" value="1"/>
</dbReference>
<evidence type="ECO:0000256" key="4">
    <source>
        <dbReference type="ARBA" id="ARBA00011747"/>
    </source>
</evidence>
<dbReference type="GO" id="GO:0003924">
    <property type="term" value="F:GTPase activity"/>
    <property type="evidence" value="ECO:0007669"/>
    <property type="project" value="InterPro"/>
</dbReference>
<dbReference type="FunFam" id="3.30.1330.20:FF:000009">
    <property type="entry name" value="Tubulin beta chain"/>
    <property type="match status" value="1"/>
</dbReference>
<keyword evidence="5" id="KW-0963">Cytoplasm</keyword>
<evidence type="ECO:0000256" key="8">
    <source>
        <dbReference type="ARBA" id="ARBA00022741"/>
    </source>
</evidence>
<dbReference type="SUPFAM" id="SSF52490">
    <property type="entry name" value="Tubulin nucleotide-binding domain-like"/>
    <property type="match status" value="1"/>
</dbReference>
<evidence type="ECO:0000259" key="15">
    <source>
        <dbReference type="PROSITE" id="PS50011"/>
    </source>
</evidence>
<evidence type="ECO:0000256" key="3">
    <source>
        <dbReference type="ARBA" id="ARBA00009636"/>
    </source>
</evidence>
<dbReference type="EMBL" id="SDEE01000004">
    <property type="protein sequence ID" value="RXW25480.1"/>
    <property type="molecule type" value="Genomic_DNA"/>
</dbReference>
<dbReference type="STRING" id="2316362.A0A4Q2DXM4"/>
<keyword evidence="9" id="KW-0460">Magnesium</keyword>
<dbReference type="PROSITE" id="PS00107">
    <property type="entry name" value="PROTEIN_KINASE_ATP"/>
    <property type="match status" value="1"/>
</dbReference>
<name>A0A4Q2DXM4_9AGAR</name>
<dbReference type="PRINTS" id="PR01161">
    <property type="entry name" value="TUBULIN"/>
</dbReference>
<evidence type="ECO:0000256" key="2">
    <source>
        <dbReference type="ARBA" id="ARBA00004245"/>
    </source>
</evidence>
<comment type="function">
    <text evidence="12">Tubulin is the major constituent of microtubules, a cylinder consisting of laterally associated linear protofilaments composed of alpha- and beta-tubulin heterodimers. Microtubules grow by the addition of GTP-tubulin dimers to the microtubule end, where a stabilizing cap forms. Below the cap, tubulin dimers are in GDP-bound state, owing to GTPase activity of alpha-tubulin.</text>
</comment>
<dbReference type="InterPro" id="IPR023123">
    <property type="entry name" value="Tubulin_C"/>
</dbReference>
<keyword evidence="11" id="KW-0206">Cytoskeleton</keyword>
<dbReference type="Pfam" id="PF03953">
    <property type="entry name" value="Tubulin_C"/>
    <property type="match status" value="1"/>
</dbReference>
<dbReference type="Gene3D" id="3.30.200.20">
    <property type="entry name" value="Phosphorylase Kinase, domain 1"/>
    <property type="match status" value="1"/>
</dbReference>
<organism evidence="16 17">
    <name type="scientific">Candolleomyces aberdarensis</name>
    <dbReference type="NCBI Taxonomy" id="2316362"/>
    <lineage>
        <taxon>Eukaryota</taxon>
        <taxon>Fungi</taxon>
        <taxon>Dikarya</taxon>
        <taxon>Basidiomycota</taxon>
        <taxon>Agaricomycotina</taxon>
        <taxon>Agaricomycetes</taxon>
        <taxon>Agaricomycetidae</taxon>
        <taxon>Agaricales</taxon>
        <taxon>Agaricineae</taxon>
        <taxon>Psathyrellaceae</taxon>
        <taxon>Candolleomyces</taxon>
    </lineage>
</organism>
<evidence type="ECO:0000256" key="14">
    <source>
        <dbReference type="SAM" id="MobiDB-lite"/>
    </source>
</evidence>
<dbReference type="InterPro" id="IPR017441">
    <property type="entry name" value="Protein_kinase_ATP_BS"/>
</dbReference>
<dbReference type="GO" id="GO:0004672">
    <property type="term" value="F:protein kinase activity"/>
    <property type="evidence" value="ECO:0007669"/>
    <property type="project" value="InterPro"/>
</dbReference>
<proteinExistence type="inferred from homology"/>
<dbReference type="Proteomes" id="UP000290288">
    <property type="component" value="Unassembled WGS sequence"/>
</dbReference>
<evidence type="ECO:0000256" key="7">
    <source>
        <dbReference type="ARBA" id="ARBA00022723"/>
    </source>
</evidence>
<dbReference type="InterPro" id="IPR000719">
    <property type="entry name" value="Prot_kinase_dom"/>
</dbReference>
<dbReference type="PRINTS" id="PR01163">
    <property type="entry name" value="BETATUBULIN"/>
</dbReference>
<dbReference type="InterPro" id="IPR000217">
    <property type="entry name" value="Tubulin"/>
</dbReference>
<feature type="domain" description="Protein kinase" evidence="15">
    <location>
        <begin position="524"/>
        <end position="875"/>
    </location>
</feature>
<comment type="subcellular location">
    <subcellularLocation>
        <location evidence="2">Cytoplasm</location>
        <location evidence="2">Cytoskeleton</location>
    </subcellularLocation>
</comment>
<evidence type="ECO:0000256" key="12">
    <source>
        <dbReference type="ARBA" id="ARBA00034296"/>
    </source>
</evidence>
<dbReference type="GO" id="GO:0005525">
    <property type="term" value="F:GTP binding"/>
    <property type="evidence" value="ECO:0007669"/>
    <property type="project" value="UniProtKB-KW"/>
</dbReference>
<dbReference type="InterPro" id="IPR017975">
    <property type="entry name" value="Tubulin_CS"/>
</dbReference>
<dbReference type="Gene3D" id="1.10.287.600">
    <property type="entry name" value="Helix hairpin bin"/>
    <property type="match status" value="1"/>
</dbReference>
<dbReference type="GO" id="GO:0005524">
    <property type="term" value="F:ATP binding"/>
    <property type="evidence" value="ECO:0007669"/>
    <property type="project" value="UniProtKB-UniRule"/>
</dbReference>
<comment type="caution">
    <text evidence="16">The sequence shown here is derived from an EMBL/GenBank/DDBJ whole genome shotgun (WGS) entry which is preliminary data.</text>
</comment>
<dbReference type="InterPro" id="IPR003008">
    <property type="entry name" value="Tubulin_FtsZ_GTPase"/>
</dbReference>
<keyword evidence="10" id="KW-0342">GTP-binding</keyword>
<feature type="compositionally biased region" description="Polar residues" evidence="14">
    <location>
        <begin position="415"/>
        <end position="425"/>
    </location>
</feature>
<feature type="region of interest" description="Disordered" evidence="14">
    <location>
        <begin position="451"/>
        <end position="476"/>
    </location>
</feature>
<protein>
    <recommendedName>
        <fullName evidence="15">Protein kinase domain-containing protein</fullName>
    </recommendedName>
</protein>
<dbReference type="InterPro" id="IPR037103">
    <property type="entry name" value="Tubulin/FtsZ-like_C"/>
</dbReference>
<feature type="compositionally biased region" description="Basic residues" evidence="14">
    <location>
        <begin position="41"/>
        <end position="50"/>
    </location>
</feature>
<evidence type="ECO:0000256" key="6">
    <source>
        <dbReference type="ARBA" id="ARBA00022701"/>
    </source>
</evidence>
<dbReference type="Gene3D" id="1.10.510.10">
    <property type="entry name" value="Transferase(Phosphotransferase) domain 1"/>
    <property type="match status" value="1"/>
</dbReference>
<dbReference type="SUPFAM" id="SSF55307">
    <property type="entry name" value="Tubulin C-terminal domain-like"/>
    <property type="match status" value="1"/>
</dbReference>
<dbReference type="PANTHER" id="PTHR11588">
    <property type="entry name" value="TUBULIN"/>
    <property type="match status" value="1"/>
</dbReference>
<keyword evidence="6" id="KW-0493">Microtubule</keyword>
<dbReference type="SMART" id="SM00864">
    <property type="entry name" value="Tubulin"/>
    <property type="match status" value="1"/>
</dbReference>
<dbReference type="InterPro" id="IPR002453">
    <property type="entry name" value="Beta_tubulin"/>
</dbReference>
<dbReference type="PROSITE" id="PS00227">
    <property type="entry name" value="TUBULIN"/>
    <property type="match status" value="1"/>
</dbReference>
<evidence type="ECO:0000313" key="16">
    <source>
        <dbReference type="EMBL" id="RXW25480.1"/>
    </source>
</evidence>
<dbReference type="SUPFAM" id="SSF56112">
    <property type="entry name" value="Protein kinase-like (PK-like)"/>
    <property type="match status" value="1"/>
</dbReference>
<dbReference type="CDD" id="cd02187">
    <property type="entry name" value="beta_tubulin"/>
    <property type="match status" value="1"/>
</dbReference>
<dbReference type="Pfam" id="PF00091">
    <property type="entry name" value="Tubulin"/>
    <property type="match status" value="1"/>
</dbReference>
<dbReference type="InterPro" id="IPR018316">
    <property type="entry name" value="Tubulin/FtsZ_2-layer-sand-dom"/>
</dbReference>